<protein>
    <submittedName>
        <fullName evidence="1">Uncharacterized protein</fullName>
    </submittedName>
</protein>
<organism evidence="1 2">
    <name type="scientific">Mycena pura</name>
    <dbReference type="NCBI Taxonomy" id="153505"/>
    <lineage>
        <taxon>Eukaryota</taxon>
        <taxon>Fungi</taxon>
        <taxon>Dikarya</taxon>
        <taxon>Basidiomycota</taxon>
        <taxon>Agaricomycotina</taxon>
        <taxon>Agaricomycetes</taxon>
        <taxon>Agaricomycetidae</taxon>
        <taxon>Agaricales</taxon>
        <taxon>Marasmiineae</taxon>
        <taxon>Mycenaceae</taxon>
        <taxon>Mycena</taxon>
    </lineage>
</organism>
<dbReference type="AlphaFoldDB" id="A0AAD6VS03"/>
<gene>
    <name evidence="1" type="ORF">GGX14DRAFT_676352</name>
</gene>
<sequence>MSTFPIQFLPYQENFYNTSTPGLMNSTLHEVLQKTTSAKGQAQVLALAFDVTCGYVNVNINQTRPFSSSDDSELEINFTLDSTEFVSFTSGSKLPLGNSAATTFERRSGYIHNKHCARFRWQPRISVLLENAERTNLCGKTVEITNTNNGKKQDLSVGAFKKIATEAEGVVPRVEECRAPVLALLN</sequence>
<dbReference type="SUPFAM" id="SSF50685">
    <property type="entry name" value="Barwin-like endoglucanases"/>
    <property type="match status" value="1"/>
</dbReference>
<name>A0AAD6VS03_9AGAR</name>
<dbReference type="InterPro" id="IPR036908">
    <property type="entry name" value="RlpA-like_sf"/>
</dbReference>
<evidence type="ECO:0000313" key="1">
    <source>
        <dbReference type="EMBL" id="KAJ7220895.1"/>
    </source>
</evidence>
<evidence type="ECO:0000313" key="2">
    <source>
        <dbReference type="Proteomes" id="UP001219525"/>
    </source>
</evidence>
<keyword evidence="2" id="KW-1185">Reference proteome</keyword>
<comment type="caution">
    <text evidence="1">The sequence shown here is derived from an EMBL/GenBank/DDBJ whole genome shotgun (WGS) entry which is preliminary data.</text>
</comment>
<dbReference type="EMBL" id="JARJCW010000009">
    <property type="protein sequence ID" value="KAJ7220895.1"/>
    <property type="molecule type" value="Genomic_DNA"/>
</dbReference>
<dbReference type="Proteomes" id="UP001219525">
    <property type="component" value="Unassembled WGS sequence"/>
</dbReference>
<accession>A0AAD6VS03</accession>
<reference evidence="1" key="1">
    <citation type="submission" date="2023-03" db="EMBL/GenBank/DDBJ databases">
        <title>Massive genome expansion in bonnet fungi (Mycena s.s.) driven by repeated elements and novel gene families across ecological guilds.</title>
        <authorList>
            <consortium name="Lawrence Berkeley National Laboratory"/>
            <person name="Harder C.B."/>
            <person name="Miyauchi S."/>
            <person name="Viragh M."/>
            <person name="Kuo A."/>
            <person name="Thoen E."/>
            <person name="Andreopoulos B."/>
            <person name="Lu D."/>
            <person name="Skrede I."/>
            <person name="Drula E."/>
            <person name="Henrissat B."/>
            <person name="Morin E."/>
            <person name="Kohler A."/>
            <person name="Barry K."/>
            <person name="LaButti K."/>
            <person name="Morin E."/>
            <person name="Salamov A."/>
            <person name="Lipzen A."/>
            <person name="Mereny Z."/>
            <person name="Hegedus B."/>
            <person name="Baldrian P."/>
            <person name="Stursova M."/>
            <person name="Weitz H."/>
            <person name="Taylor A."/>
            <person name="Grigoriev I.V."/>
            <person name="Nagy L.G."/>
            <person name="Martin F."/>
            <person name="Kauserud H."/>
        </authorList>
    </citation>
    <scope>NUCLEOTIDE SEQUENCE</scope>
    <source>
        <strain evidence="1">9144</strain>
    </source>
</reference>
<proteinExistence type="predicted"/>